<dbReference type="SMART" id="SM00062">
    <property type="entry name" value="PBPb"/>
    <property type="match status" value="1"/>
</dbReference>
<organism evidence="7 8">
    <name type="scientific">Roseateles asaccharophilus</name>
    <dbReference type="NCBI Taxonomy" id="582607"/>
    <lineage>
        <taxon>Bacteria</taxon>
        <taxon>Pseudomonadati</taxon>
        <taxon>Pseudomonadota</taxon>
        <taxon>Betaproteobacteria</taxon>
        <taxon>Burkholderiales</taxon>
        <taxon>Sphaerotilaceae</taxon>
        <taxon>Roseateles</taxon>
    </lineage>
</organism>
<dbReference type="PANTHER" id="PTHR35936:SF20">
    <property type="entry name" value="ABC TRANSPORTER ARGININE-BINDING PROTEIN 2-RELATED"/>
    <property type="match status" value="1"/>
</dbReference>
<dbReference type="Pfam" id="PF00497">
    <property type="entry name" value="SBP_bac_3"/>
    <property type="match status" value="1"/>
</dbReference>
<dbReference type="Gene3D" id="3.40.190.10">
    <property type="entry name" value="Periplasmic binding protein-like II"/>
    <property type="match status" value="2"/>
</dbReference>
<keyword evidence="8" id="KW-1185">Reference proteome</keyword>
<dbReference type="RefSeq" id="WP_310324371.1">
    <property type="nucleotide sequence ID" value="NZ_JAVDXV010000001.1"/>
</dbReference>
<evidence type="ECO:0000256" key="3">
    <source>
        <dbReference type="ARBA" id="ARBA00022729"/>
    </source>
</evidence>
<evidence type="ECO:0000256" key="4">
    <source>
        <dbReference type="RuleBase" id="RU003744"/>
    </source>
</evidence>
<evidence type="ECO:0000256" key="5">
    <source>
        <dbReference type="SAM" id="SignalP"/>
    </source>
</evidence>
<proteinExistence type="inferred from homology"/>
<comment type="similarity">
    <text evidence="2 4">Belongs to the bacterial solute-binding protein 3 family.</text>
</comment>
<name>A0ABU2A2E8_9BURK</name>
<dbReference type="PANTHER" id="PTHR35936">
    <property type="entry name" value="MEMBRANE-BOUND LYTIC MUREIN TRANSGLYCOSYLASE F"/>
    <property type="match status" value="1"/>
</dbReference>
<accession>A0ABU2A2E8</accession>
<protein>
    <submittedName>
        <fullName evidence="7">ABC-type amino acid transport substrate-binding protein</fullName>
    </submittedName>
</protein>
<comment type="caution">
    <text evidence="7">The sequence shown here is derived from an EMBL/GenBank/DDBJ whole genome shotgun (WGS) entry which is preliminary data.</text>
</comment>
<dbReference type="InterPro" id="IPR001638">
    <property type="entry name" value="Solute-binding_3/MltF_N"/>
</dbReference>
<dbReference type="Proteomes" id="UP001180825">
    <property type="component" value="Unassembled WGS sequence"/>
</dbReference>
<dbReference type="PROSITE" id="PS01039">
    <property type="entry name" value="SBP_BACTERIAL_3"/>
    <property type="match status" value="1"/>
</dbReference>
<dbReference type="InterPro" id="IPR018313">
    <property type="entry name" value="SBP_3_CS"/>
</dbReference>
<evidence type="ECO:0000259" key="6">
    <source>
        <dbReference type="SMART" id="SM00062"/>
    </source>
</evidence>
<keyword evidence="3 5" id="KW-0732">Signal</keyword>
<reference evidence="7 8" key="1">
    <citation type="submission" date="2023-07" db="EMBL/GenBank/DDBJ databases">
        <title>Sorghum-associated microbial communities from plants grown in Nebraska, USA.</title>
        <authorList>
            <person name="Schachtman D."/>
        </authorList>
    </citation>
    <scope>NUCLEOTIDE SEQUENCE [LARGE SCALE GENOMIC DNA]</scope>
    <source>
        <strain evidence="7 8">BE316</strain>
    </source>
</reference>
<feature type="signal peptide" evidence="5">
    <location>
        <begin position="1"/>
        <end position="19"/>
    </location>
</feature>
<evidence type="ECO:0000313" key="8">
    <source>
        <dbReference type="Proteomes" id="UP001180825"/>
    </source>
</evidence>
<feature type="domain" description="Solute-binding protein family 3/N-terminal" evidence="6">
    <location>
        <begin position="24"/>
        <end position="247"/>
    </location>
</feature>
<dbReference type="EMBL" id="JAVDXV010000001">
    <property type="protein sequence ID" value="MDR7331351.1"/>
    <property type="molecule type" value="Genomic_DNA"/>
</dbReference>
<dbReference type="PROSITE" id="PS51257">
    <property type="entry name" value="PROKAR_LIPOPROTEIN"/>
    <property type="match status" value="1"/>
</dbReference>
<gene>
    <name evidence="7" type="ORF">J2X21_000463</name>
</gene>
<sequence length="251" mass="27805">MPLRTLIALLLCAPLLATAGCTRALHVPFEDWRPYSFIDANGRHTGLETELLAAVAQAAGCRVSYVRGVPRNRRMPMLAAGELDLLIAATPVPTDQAWYTRPYREEVFGAFMRASEAQQEARSMDDLLRARLRLVTHRGPVSVPVINDFNAQGLLTWFEDYAKGVQLMALRRGDVLLGDSVAIAHAARAAGVSLVELPFDVVRGPVTYKLSRKSMSEAQLKAFDQAIQRLEAQGELQRIRNRWLAASAKPR</sequence>
<evidence type="ECO:0000313" key="7">
    <source>
        <dbReference type="EMBL" id="MDR7331351.1"/>
    </source>
</evidence>
<comment type="subcellular location">
    <subcellularLocation>
        <location evidence="1">Cell envelope</location>
    </subcellularLocation>
</comment>
<evidence type="ECO:0000256" key="2">
    <source>
        <dbReference type="ARBA" id="ARBA00010333"/>
    </source>
</evidence>
<dbReference type="SUPFAM" id="SSF53850">
    <property type="entry name" value="Periplasmic binding protein-like II"/>
    <property type="match status" value="1"/>
</dbReference>
<feature type="chain" id="PRO_5045174425" evidence="5">
    <location>
        <begin position="20"/>
        <end position="251"/>
    </location>
</feature>
<evidence type="ECO:0000256" key="1">
    <source>
        <dbReference type="ARBA" id="ARBA00004196"/>
    </source>
</evidence>